<proteinExistence type="predicted"/>
<comment type="caution">
    <text evidence="1">The sequence shown here is derived from an EMBL/GenBank/DDBJ whole genome shotgun (WGS) entry which is preliminary data.</text>
</comment>
<dbReference type="AlphaFoldDB" id="A0A4R5KGM9"/>
<evidence type="ECO:0000313" key="1">
    <source>
        <dbReference type="EMBL" id="TDF93858.1"/>
    </source>
</evidence>
<gene>
    <name evidence="1" type="ORF">E1757_26100</name>
</gene>
<dbReference type="EMBL" id="SMRT01000015">
    <property type="protein sequence ID" value="TDF93858.1"/>
    <property type="molecule type" value="Genomic_DNA"/>
</dbReference>
<keyword evidence="2" id="KW-1185">Reference proteome</keyword>
<evidence type="ECO:0000313" key="2">
    <source>
        <dbReference type="Proteomes" id="UP000295636"/>
    </source>
</evidence>
<organism evidence="1 2">
    <name type="scientific">Paenibacillus piri</name>
    <dbReference type="NCBI Taxonomy" id="2547395"/>
    <lineage>
        <taxon>Bacteria</taxon>
        <taxon>Bacillati</taxon>
        <taxon>Bacillota</taxon>
        <taxon>Bacilli</taxon>
        <taxon>Bacillales</taxon>
        <taxon>Paenibacillaceae</taxon>
        <taxon>Paenibacillus</taxon>
    </lineage>
</organism>
<dbReference type="OrthoDB" id="2608753at2"/>
<dbReference type="RefSeq" id="WP_133233712.1">
    <property type="nucleotide sequence ID" value="NZ_SMRT01000015.1"/>
</dbReference>
<reference evidence="1 2" key="1">
    <citation type="submission" date="2019-03" db="EMBL/GenBank/DDBJ databases">
        <title>This is whole genome sequence of Paenibacillus sp MS74 strain.</title>
        <authorList>
            <person name="Trinh H.N."/>
        </authorList>
    </citation>
    <scope>NUCLEOTIDE SEQUENCE [LARGE SCALE GENOMIC DNA]</scope>
    <source>
        <strain evidence="1 2">MS74</strain>
    </source>
</reference>
<accession>A0A4R5KGM9</accession>
<dbReference type="Proteomes" id="UP000295636">
    <property type="component" value="Unassembled WGS sequence"/>
</dbReference>
<sequence>MNNKNSFVHTDFSPLQLHWAEQFANESEQAIDAEDMPAVARTVLFYAGLQLEMMFPPASIQPFPVKDAAAQDWLLAPEEEIVRALPERDPQADRRLLHLALLAVKPAPLSIEERHELRARAAVYIRSIGERLRHFTEQWLH</sequence>
<name>A0A4R5KGM9_9BACL</name>
<protein>
    <submittedName>
        <fullName evidence="1">Uncharacterized protein</fullName>
    </submittedName>
</protein>